<dbReference type="PANTHER" id="PTHR43546:SF7">
    <property type="entry name" value="METALLO-BETA-LACTAMASE DOMAIN-CONTAINING PROTEIN"/>
    <property type="match status" value="1"/>
</dbReference>
<dbReference type="Proteomes" id="UP000198403">
    <property type="component" value="Unassembled WGS sequence"/>
</dbReference>
<dbReference type="InterPro" id="IPR036866">
    <property type="entry name" value="RibonucZ/Hydroxyglut_hydro"/>
</dbReference>
<dbReference type="EMBL" id="FZNO01000020">
    <property type="protein sequence ID" value="SNR70128.1"/>
    <property type="molecule type" value="Genomic_DNA"/>
</dbReference>
<gene>
    <name evidence="3" type="ORF">SAMN06272737_1206</name>
</gene>
<accession>A0A238YH68</accession>
<dbReference type="InterPro" id="IPR050114">
    <property type="entry name" value="UPF0173_UPF0282_UlaG_hydrolase"/>
</dbReference>
<dbReference type="Gene3D" id="3.60.15.10">
    <property type="entry name" value="Ribonuclease Z/Hydroxyacylglutathione hydrolase-like"/>
    <property type="match status" value="1"/>
</dbReference>
<dbReference type="AlphaFoldDB" id="A0A238YH68"/>
<sequence length="292" mass="31913">MATSVQISRCRTGSSAGMRRRMAEPADDVTMTFGGTATMLLRIGAFTLLTDPNFLHRGQRAYLGNGLWTKRLTDPALQPTQLPALDGILLSHMHGDHWDRIATARLDKTTPVVTTEDAAKRLKRRGFAATADLKPWQTHEFTRGTDILRITSVPGVHGPGPLAKLLPPVMGSVLELIRGGVAGSEVTWRGYISGDTLYRPFLGEVLERCGPLDVVIPHLGGTKALGLTVTMDARQGADLVELLKPPVTVPVHYDDYDRFKSPLGDFLVEVGRRQLPGELRPVQRGDTISLRP</sequence>
<evidence type="ECO:0000259" key="2">
    <source>
        <dbReference type="Pfam" id="PF12706"/>
    </source>
</evidence>
<evidence type="ECO:0000313" key="4">
    <source>
        <dbReference type="Proteomes" id="UP000198403"/>
    </source>
</evidence>
<organism evidence="3 4">
    <name type="scientific">Blastococcus mobilis</name>
    <dbReference type="NCBI Taxonomy" id="1938746"/>
    <lineage>
        <taxon>Bacteria</taxon>
        <taxon>Bacillati</taxon>
        <taxon>Actinomycetota</taxon>
        <taxon>Actinomycetes</taxon>
        <taxon>Geodermatophilales</taxon>
        <taxon>Geodermatophilaceae</taxon>
        <taxon>Blastococcus</taxon>
    </lineage>
</organism>
<feature type="compositionally biased region" description="Polar residues" evidence="1">
    <location>
        <begin position="1"/>
        <end position="15"/>
    </location>
</feature>
<dbReference type="InterPro" id="IPR001279">
    <property type="entry name" value="Metallo-B-lactamas"/>
</dbReference>
<dbReference type="SUPFAM" id="SSF56281">
    <property type="entry name" value="Metallo-hydrolase/oxidoreductase"/>
    <property type="match status" value="1"/>
</dbReference>
<dbReference type="PANTHER" id="PTHR43546">
    <property type="entry name" value="UPF0173 METAL-DEPENDENT HYDROLASE MJ1163-RELATED"/>
    <property type="match status" value="1"/>
</dbReference>
<name>A0A238YH68_9ACTN</name>
<proteinExistence type="predicted"/>
<evidence type="ECO:0000313" key="3">
    <source>
        <dbReference type="EMBL" id="SNR70128.1"/>
    </source>
</evidence>
<dbReference type="Pfam" id="PF12706">
    <property type="entry name" value="Lactamase_B_2"/>
    <property type="match status" value="1"/>
</dbReference>
<feature type="region of interest" description="Disordered" evidence="1">
    <location>
        <begin position="1"/>
        <end position="20"/>
    </location>
</feature>
<feature type="domain" description="Metallo-beta-lactamase" evidence="2">
    <location>
        <begin position="70"/>
        <end position="253"/>
    </location>
</feature>
<keyword evidence="4" id="KW-1185">Reference proteome</keyword>
<reference evidence="3 4" key="1">
    <citation type="submission" date="2017-06" db="EMBL/GenBank/DDBJ databases">
        <authorList>
            <person name="Kim H.J."/>
            <person name="Triplett B.A."/>
        </authorList>
    </citation>
    <scope>NUCLEOTIDE SEQUENCE [LARGE SCALE GENOMIC DNA]</scope>
    <source>
        <strain evidence="3 4">DSM 44272</strain>
    </source>
</reference>
<protein>
    <submittedName>
        <fullName evidence="3">L-ascorbate metabolism protein UlaG, beta-lactamase superfamily</fullName>
    </submittedName>
</protein>
<evidence type="ECO:0000256" key="1">
    <source>
        <dbReference type="SAM" id="MobiDB-lite"/>
    </source>
</evidence>